<dbReference type="PANTHER" id="PTHR21248:SF12">
    <property type="entry name" value="CARDIOLIPIN SYNTHASE C"/>
    <property type="match status" value="1"/>
</dbReference>
<proteinExistence type="predicted"/>
<keyword evidence="3" id="KW-1185">Reference proteome</keyword>
<comment type="caution">
    <text evidence="2">The sequence shown here is derived from an EMBL/GenBank/DDBJ whole genome shotgun (WGS) entry which is preliminary data.</text>
</comment>
<dbReference type="SUPFAM" id="SSF56024">
    <property type="entry name" value="Phospholipase D/nuclease"/>
    <property type="match status" value="2"/>
</dbReference>
<dbReference type="PANTHER" id="PTHR21248">
    <property type="entry name" value="CARDIOLIPIN SYNTHASE"/>
    <property type="match status" value="1"/>
</dbReference>
<feature type="domain" description="PLD phosphodiesterase" evidence="1">
    <location>
        <begin position="360"/>
        <end position="387"/>
    </location>
</feature>
<dbReference type="GO" id="GO:0030572">
    <property type="term" value="F:phosphatidyltransferase activity"/>
    <property type="evidence" value="ECO:0007669"/>
    <property type="project" value="UniProtKB-ARBA"/>
</dbReference>
<sequence>MLAGCSSAPPPIAEDLTSNWQPETVPAQVYLIPNGKEALAHRIAAVRNAKSYVLLEYFTWDHDLSGAYLYRELRMAADRGVKVKLVLDDLLEFNDMWLRTLAAHQNIEIRIFNPFEARQLGWFSRMFDFQIHKNKRNHRLHEKLLLVDGDLMITGGRNIGDSYFEYSKKANFFDLDLLVKGAVLAAFEKNFNQLFQSGSAVDVQTLVGKPRAEERDYFLAGFTELANKYPLQLAAIAGSVLAIAEPEYTSVEATALFDSLNKLEDKQPYHRERLSKTIQQKHKQIDQLVISTPYLLPKAVGESDIQRFKQAGAKVTAITAGKTGSDSAFVGAYYSPYRKQLLQQDVKLYEFAPDKEKGHVKHYYHVKALVVNKQCSYVGSSNFDPRSDHLNLEFGLYLCGEGFAEQLEDYLFQDRDTHLWQLGLTEKGKTIWQQGKQQRIKASGSKISNAIYRSLGLVYDL</sequence>
<evidence type="ECO:0000313" key="2">
    <source>
        <dbReference type="EMBL" id="GAD02061.1"/>
    </source>
</evidence>
<evidence type="ECO:0000313" key="3">
    <source>
        <dbReference type="Proteomes" id="UP000014461"/>
    </source>
</evidence>
<dbReference type="InterPro" id="IPR025202">
    <property type="entry name" value="PLD-like_dom"/>
</dbReference>
<feature type="domain" description="PLD phosphodiesterase" evidence="1">
    <location>
        <begin position="136"/>
        <end position="163"/>
    </location>
</feature>
<dbReference type="Proteomes" id="UP000014461">
    <property type="component" value="Unassembled WGS sequence"/>
</dbReference>
<dbReference type="RefSeq" id="WP_016401829.1">
    <property type="nucleotide sequence ID" value="NZ_BARX01000013.1"/>
</dbReference>
<protein>
    <recommendedName>
        <fullName evidence="1">PLD phosphodiesterase domain-containing protein</fullName>
    </recommendedName>
</protein>
<dbReference type="InterPro" id="IPR001736">
    <property type="entry name" value="PLipase_D/transphosphatidylase"/>
</dbReference>
<organism evidence="2 3">
    <name type="scientific">Agarivorans albus MKT 106</name>
    <dbReference type="NCBI Taxonomy" id="1331007"/>
    <lineage>
        <taxon>Bacteria</taxon>
        <taxon>Pseudomonadati</taxon>
        <taxon>Pseudomonadota</taxon>
        <taxon>Gammaproteobacteria</taxon>
        <taxon>Alteromonadales</taxon>
        <taxon>Alteromonadaceae</taxon>
        <taxon>Agarivorans</taxon>
    </lineage>
</organism>
<gene>
    <name evidence="2" type="ORF">AALB_2141</name>
</gene>
<dbReference type="Pfam" id="PF13091">
    <property type="entry name" value="PLDc_2"/>
    <property type="match status" value="2"/>
</dbReference>
<reference evidence="2" key="1">
    <citation type="journal article" date="2013" name="Genome Announc.">
        <title>Draft Genome Sequence of Agarivorans albus Strain MKT 106T, an Agarolytic Marine Bacterium.</title>
        <authorList>
            <person name="Yasuike M."/>
            <person name="Nakamura Y."/>
            <person name="Kai W."/>
            <person name="Fujiwara A."/>
            <person name="Fukui Y."/>
            <person name="Satomi M."/>
            <person name="Sano M."/>
        </authorList>
    </citation>
    <scope>NUCLEOTIDE SEQUENCE [LARGE SCALE GENOMIC DNA]</scope>
</reference>
<dbReference type="EMBL" id="BARX01000013">
    <property type="protein sequence ID" value="GAD02061.1"/>
    <property type="molecule type" value="Genomic_DNA"/>
</dbReference>
<dbReference type="GO" id="GO:0032049">
    <property type="term" value="P:cardiolipin biosynthetic process"/>
    <property type="evidence" value="ECO:0007669"/>
    <property type="project" value="UniProtKB-ARBA"/>
</dbReference>
<accession>R9PTA1</accession>
<dbReference type="Gene3D" id="3.30.870.10">
    <property type="entry name" value="Endonuclease Chain A"/>
    <property type="match status" value="2"/>
</dbReference>
<dbReference type="PROSITE" id="PS50035">
    <property type="entry name" value="PLD"/>
    <property type="match status" value="2"/>
</dbReference>
<evidence type="ECO:0000259" key="1">
    <source>
        <dbReference type="PROSITE" id="PS50035"/>
    </source>
</evidence>
<dbReference type="SMART" id="SM00155">
    <property type="entry name" value="PLDc"/>
    <property type="match status" value="2"/>
</dbReference>
<dbReference type="CDD" id="cd09111">
    <property type="entry name" value="PLDc_ymdC_like_1"/>
    <property type="match status" value="1"/>
</dbReference>
<dbReference type="AlphaFoldDB" id="R9PTA1"/>
<dbReference type="STRING" id="1331007.AALB_2141"/>
<name>R9PTA1_AGAAL</name>